<evidence type="ECO:0008006" key="4">
    <source>
        <dbReference type="Google" id="ProtNLM"/>
    </source>
</evidence>
<proteinExistence type="predicted"/>
<accession>A0A8J4H3H1</accession>
<keyword evidence="1" id="KW-0472">Membrane</keyword>
<feature type="transmembrane region" description="Helical" evidence="1">
    <location>
        <begin position="91"/>
        <end position="111"/>
    </location>
</feature>
<dbReference type="Proteomes" id="UP000677918">
    <property type="component" value="Unassembled WGS sequence"/>
</dbReference>
<dbReference type="InterPro" id="IPR025620">
    <property type="entry name" value="YlaH"/>
</dbReference>
<dbReference type="AlphaFoldDB" id="A0A8J4H3H1"/>
<dbReference type="EMBL" id="BOVK01000011">
    <property type="protein sequence ID" value="GIQ67988.1"/>
    <property type="molecule type" value="Genomic_DNA"/>
</dbReference>
<sequence length="126" mass="14431">MQESVPTNAANEVEIPAFDWSAFLTDKERYLGLALPNWVTWILIFLFLSYIYNKVFRVRKLPILKDLIVYAIMLAGAFLLLIFQVDAGLPILYSLTVAVLLMFTVRVRYWVEERRKGSEAGGGKNV</sequence>
<feature type="transmembrane region" description="Helical" evidence="1">
    <location>
        <begin position="67"/>
        <end position="85"/>
    </location>
</feature>
<dbReference type="RefSeq" id="WP_213410609.1">
    <property type="nucleotide sequence ID" value="NZ_BOVK01000011.1"/>
</dbReference>
<dbReference type="Pfam" id="PF14036">
    <property type="entry name" value="YlaH"/>
    <property type="match status" value="1"/>
</dbReference>
<comment type="caution">
    <text evidence="2">The sequence shown here is derived from an EMBL/GenBank/DDBJ whole genome shotgun (WGS) entry which is preliminary data.</text>
</comment>
<keyword evidence="1" id="KW-1133">Transmembrane helix</keyword>
<reference evidence="2" key="1">
    <citation type="submission" date="2021-04" db="EMBL/GenBank/DDBJ databases">
        <title>Draft genome sequence of Xylanibacillus composti strain K13.</title>
        <authorList>
            <person name="Uke A."/>
            <person name="Chhe C."/>
            <person name="Baramee S."/>
            <person name="Kosugi A."/>
        </authorList>
    </citation>
    <scope>NUCLEOTIDE SEQUENCE</scope>
    <source>
        <strain evidence="2">K13</strain>
    </source>
</reference>
<evidence type="ECO:0000313" key="3">
    <source>
        <dbReference type="Proteomes" id="UP000677918"/>
    </source>
</evidence>
<keyword evidence="3" id="KW-1185">Reference proteome</keyword>
<protein>
    <recommendedName>
        <fullName evidence="4">YlaH-like protein</fullName>
    </recommendedName>
</protein>
<organism evidence="2 3">
    <name type="scientific">Xylanibacillus composti</name>
    <dbReference type="NCBI Taxonomy" id="1572762"/>
    <lineage>
        <taxon>Bacteria</taxon>
        <taxon>Bacillati</taxon>
        <taxon>Bacillota</taxon>
        <taxon>Bacilli</taxon>
        <taxon>Bacillales</taxon>
        <taxon>Paenibacillaceae</taxon>
        <taxon>Xylanibacillus</taxon>
    </lineage>
</organism>
<gene>
    <name evidence="2" type="ORF">XYCOK13_08120</name>
</gene>
<feature type="transmembrane region" description="Helical" evidence="1">
    <location>
        <begin position="38"/>
        <end position="55"/>
    </location>
</feature>
<name>A0A8J4H3H1_9BACL</name>
<keyword evidence="1" id="KW-0812">Transmembrane</keyword>
<evidence type="ECO:0000256" key="1">
    <source>
        <dbReference type="SAM" id="Phobius"/>
    </source>
</evidence>
<evidence type="ECO:0000313" key="2">
    <source>
        <dbReference type="EMBL" id="GIQ67988.1"/>
    </source>
</evidence>